<dbReference type="Proteomes" id="UP000472372">
    <property type="component" value="Chromosome 4"/>
</dbReference>
<organism evidence="2 3">
    <name type="scientific">Pyrenophora teres f. teres</name>
    <dbReference type="NCBI Taxonomy" id="97479"/>
    <lineage>
        <taxon>Eukaryota</taxon>
        <taxon>Fungi</taxon>
        <taxon>Dikarya</taxon>
        <taxon>Ascomycota</taxon>
        <taxon>Pezizomycotina</taxon>
        <taxon>Dothideomycetes</taxon>
        <taxon>Pleosporomycetidae</taxon>
        <taxon>Pleosporales</taxon>
        <taxon>Pleosporineae</taxon>
        <taxon>Pleosporaceae</taxon>
        <taxon>Pyrenophora</taxon>
    </lineage>
</organism>
<feature type="region of interest" description="Disordered" evidence="1">
    <location>
        <begin position="142"/>
        <end position="161"/>
    </location>
</feature>
<evidence type="ECO:0000256" key="1">
    <source>
        <dbReference type="SAM" id="MobiDB-lite"/>
    </source>
</evidence>
<sequence length="539" mass="58855">MAPTQPAVPQRSVSFNPEAATFSPSSAKPTTTTTADTGSTPPPKVQEQSRVPDMFGEKSRFRSNRPILANRRYYQGAKVAYPLRNTARILEGVQRDAASGDTLSRDNINSPMLFPPLGSVCSARHGPDFSAPPVGELSASLGLPGAKRRNTTNDSPVQSHELRASDTDALAGMDGKLIGHALNKPMTANDLARYLNGLGAHQGDLIPPSQGIQYGCGTRLPEREASEDQATKIVQPPPGFGRVQSRRIPAEESGAAALSVMERQYVPKGSDAMTQPRRFSDLPQYPQRASGAGNRHRPRAYTRGKRTDQGPEPSAADIYPEDASYVTRRSSYLQPAVPFLFPKVEPPPQPQFRVENPVSWPTPAEVHALRLQKPQTPRSLIRLFDEQFCNEAPAAAPAAAPPSPPTPFDIFADHSYPTQDDLNSADDDVAFLLSSIPSLYYEQEVGQTQARAQAQTHTQTQTQPQAQGQGITDLTCDTRALTPEQLTGARYGLRYYGIGLGDGWKCPEVKEGEPFRVRPRTHDGWGSWEWAINKGWAKE</sequence>
<dbReference type="AlphaFoldDB" id="A0A7D9N2H9"/>
<name>A0A7D9N2H9_9PLEO</name>
<feature type="compositionally biased region" description="Low complexity" evidence="1">
    <location>
        <begin position="19"/>
        <end position="39"/>
    </location>
</feature>
<feature type="region of interest" description="Disordered" evidence="1">
    <location>
        <begin position="269"/>
        <end position="318"/>
    </location>
</feature>
<feature type="region of interest" description="Disordered" evidence="1">
    <location>
        <begin position="1"/>
        <end position="50"/>
    </location>
</feature>
<proteinExistence type="predicted"/>
<protein>
    <submittedName>
        <fullName evidence="2">Uncharacterized protein</fullName>
    </submittedName>
</protein>
<evidence type="ECO:0000313" key="2">
    <source>
        <dbReference type="EMBL" id="CAE7033385.1"/>
    </source>
</evidence>
<gene>
    <name evidence="2" type="ORF">PTTW11_05199</name>
</gene>
<accession>A0A7D9N2H9</accession>
<reference evidence="2" key="1">
    <citation type="submission" date="2021-02" db="EMBL/GenBank/DDBJ databases">
        <authorList>
            <person name="Syme A R."/>
            <person name="Syme A R."/>
            <person name="Moolhuijzen P."/>
        </authorList>
    </citation>
    <scope>NUCLEOTIDE SEQUENCE</scope>
    <source>
        <strain evidence="2">W1-1</strain>
    </source>
</reference>
<feature type="compositionally biased region" description="Basic residues" evidence="1">
    <location>
        <begin position="294"/>
        <end position="304"/>
    </location>
</feature>
<evidence type="ECO:0000313" key="3">
    <source>
        <dbReference type="Proteomes" id="UP000472372"/>
    </source>
</evidence>
<dbReference type="EMBL" id="HG992980">
    <property type="protein sequence ID" value="CAE7033385.1"/>
    <property type="molecule type" value="Genomic_DNA"/>
</dbReference>